<protein>
    <submittedName>
        <fullName evidence="6">Transposase</fullName>
    </submittedName>
</protein>
<evidence type="ECO:0000313" key="7">
    <source>
        <dbReference type="Proteomes" id="UP001596156"/>
    </source>
</evidence>
<sequence length="74" mass="7897">MAVTVDGTRDILGIRTGGGEGARAGCVFTELKNHGLDYVLVLVGDGLEGLSEAVEAVWLRAIVQTRVVGWVWGW</sequence>
<keyword evidence="7" id="KW-1185">Reference proteome</keyword>
<keyword evidence="5" id="KW-0233">DNA recombination</keyword>
<evidence type="ECO:0000256" key="5">
    <source>
        <dbReference type="ARBA" id="ARBA00023172"/>
    </source>
</evidence>
<keyword evidence="3" id="KW-0815">Transposition</keyword>
<accession>A0ABW0DKB5</accession>
<name>A0ABW0DKB5_STRFI</name>
<dbReference type="Pfam" id="PF00872">
    <property type="entry name" value="Transposase_mut"/>
    <property type="match status" value="1"/>
</dbReference>
<proteinExistence type="inferred from homology"/>
<reference evidence="7" key="1">
    <citation type="journal article" date="2019" name="Int. J. Syst. Evol. Microbiol.">
        <title>The Global Catalogue of Microorganisms (GCM) 10K type strain sequencing project: providing services to taxonomists for standard genome sequencing and annotation.</title>
        <authorList>
            <consortium name="The Broad Institute Genomics Platform"/>
            <consortium name="The Broad Institute Genome Sequencing Center for Infectious Disease"/>
            <person name="Wu L."/>
            <person name="Ma J."/>
        </authorList>
    </citation>
    <scope>NUCLEOTIDE SEQUENCE [LARGE SCALE GENOMIC DNA]</scope>
    <source>
        <strain evidence="7">CCM 8479</strain>
    </source>
</reference>
<dbReference type="InterPro" id="IPR001207">
    <property type="entry name" value="Transposase_mutator"/>
</dbReference>
<evidence type="ECO:0000256" key="3">
    <source>
        <dbReference type="ARBA" id="ARBA00022578"/>
    </source>
</evidence>
<organism evidence="6 7">
    <name type="scientific">Streptomyces fimbriatus</name>
    <dbReference type="NCBI Taxonomy" id="68197"/>
    <lineage>
        <taxon>Bacteria</taxon>
        <taxon>Bacillati</taxon>
        <taxon>Actinomycetota</taxon>
        <taxon>Actinomycetes</taxon>
        <taxon>Kitasatosporales</taxon>
        <taxon>Streptomycetaceae</taxon>
        <taxon>Streptomyces</taxon>
    </lineage>
</organism>
<evidence type="ECO:0000313" key="6">
    <source>
        <dbReference type="EMBL" id="MFC5229761.1"/>
    </source>
</evidence>
<comment type="similarity">
    <text evidence="2">Belongs to the transposase mutator family.</text>
</comment>
<evidence type="ECO:0000256" key="2">
    <source>
        <dbReference type="ARBA" id="ARBA00010961"/>
    </source>
</evidence>
<gene>
    <name evidence="6" type="ORF">ACFPN6_35490</name>
</gene>
<evidence type="ECO:0000256" key="4">
    <source>
        <dbReference type="ARBA" id="ARBA00023125"/>
    </source>
</evidence>
<comment type="function">
    <text evidence="1">Required for the transposition of the insertion element.</text>
</comment>
<dbReference type="RefSeq" id="WP_381573921.1">
    <property type="nucleotide sequence ID" value="NZ_BAAASS010000030.1"/>
</dbReference>
<evidence type="ECO:0000256" key="1">
    <source>
        <dbReference type="ARBA" id="ARBA00002190"/>
    </source>
</evidence>
<keyword evidence="4" id="KW-0238">DNA-binding</keyword>
<dbReference type="EMBL" id="JBHSKL010000057">
    <property type="protein sequence ID" value="MFC5229761.1"/>
    <property type="molecule type" value="Genomic_DNA"/>
</dbReference>
<dbReference type="Proteomes" id="UP001596156">
    <property type="component" value="Unassembled WGS sequence"/>
</dbReference>
<comment type="caution">
    <text evidence="6">The sequence shown here is derived from an EMBL/GenBank/DDBJ whole genome shotgun (WGS) entry which is preliminary data.</text>
</comment>